<dbReference type="InterPro" id="IPR036322">
    <property type="entry name" value="WD40_repeat_dom_sf"/>
</dbReference>
<sequence>MSAYILKHVVSLPTKQATRFYSVCFNNYDTVNTAFAVVGGRYVLVARLDSEKSVALNVTQKYFDENEKEDLYCCAWTIDPIFGAPLLAVAGFTAVIKIINTSVGSVTKTLQGHGGEIHEMKVHPRDPSLLFSVSKDLSIRLWNLRTMQAVANFAGEGGHREAPLSIDMHLSGDFFASSGMDHTIKIWSLCTPIMKNAINSSPSTTNSRLSSASMSSTSSRASSCCSSNSALLKAVTVHYPIFSTAGVHGNFVDCIRWYGDLLLTRCANDAKILLWKPDVKLEPSDNSNVTTVVVGGPAAVSKRQSNFKIICEFEFIHCDLWFLRFGMSYDCQTLATGNQAGKIYLWDMKDVFDYSDYYVEKKRLENQVIKKEKASVKNKKSNKKTNKKTNKKANNKINNKNNDKTNDDRASSYVSANGSGLRKEPIILSSACDSTIRQVNFSRDKQWIAAVCDNGSFWCWKAGSKGVGSSVINDNSVIHDNSVTHDNSTIQQTAIKLEENLSMFEKLRV</sequence>
<dbReference type="VEuPathDB" id="FungiDB:RhiirA1_533012"/>
<dbReference type="VEuPathDB" id="FungiDB:RhiirFUN_022161"/>
<keyword evidence="4" id="KW-0805">Transcription regulation</keyword>
<dbReference type="InterPro" id="IPR015943">
    <property type="entry name" value="WD40/YVTN_repeat-like_dom_sf"/>
</dbReference>
<reference evidence="9 10" key="1">
    <citation type="submission" date="2017-10" db="EMBL/GenBank/DDBJ databases">
        <title>Extensive intraspecific genome diversity in a model arbuscular mycorrhizal fungus.</title>
        <authorList>
            <person name="Chen E.C.H."/>
            <person name="Morin E."/>
            <person name="Baudet D."/>
            <person name="Noel J."/>
            <person name="Ndikumana S."/>
            <person name="Charron P."/>
            <person name="St-Onge C."/>
            <person name="Giorgi J."/>
            <person name="Grigoriev I.V."/>
            <person name="Roux C."/>
            <person name="Martin F.M."/>
            <person name="Corradi N."/>
        </authorList>
    </citation>
    <scope>NUCLEOTIDE SEQUENCE [LARGE SCALE GENOMIC DNA]</scope>
    <source>
        <strain evidence="9 10">A1</strain>
    </source>
</reference>
<dbReference type="AlphaFoldDB" id="A0A2I1E2R4"/>
<evidence type="ECO:0000256" key="1">
    <source>
        <dbReference type="ARBA" id="ARBA00008075"/>
    </source>
</evidence>
<evidence type="ECO:0000313" key="8">
    <source>
        <dbReference type="EMBL" id="CAB5380415.1"/>
    </source>
</evidence>
<gene>
    <name evidence="8" type="ORF">CHRIB12_LOCUS17080</name>
    <name evidence="9" type="ORF">RhiirA1_533012</name>
</gene>
<dbReference type="InterPro" id="IPR051243">
    <property type="entry name" value="PcG_WD-repeat"/>
</dbReference>
<dbReference type="InterPro" id="IPR019775">
    <property type="entry name" value="WD40_repeat_CS"/>
</dbReference>
<evidence type="ECO:0000313" key="11">
    <source>
        <dbReference type="Proteomes" id="UP000684084"/>
    </source>
</evidence>
<evidence type="ECO:0000256" key="7">
    <source>
        <dbReference type="SAM" id="MobiDB-lite"/>
    </source>
</evidence>
<dbReference type="VEuPathDB" id="FungiDB:FUN_016846"/>
<protein>
    <submittedName>
        <fullName evidence="9">WD40 repeat-like protein</fullName>
    </submittedName>
</protein>
<accession>A0A2I1E2R4</accession>
<reference evidence="8" key="3">
    <citation type="submission" date="2020-05" db="EMBL/GenBank/DDBJ databases">
        <authorList>
            <person name="Rincon C."/>
            <person name="Sanders R I."/>
            <person name="Robbins C."/>
            <person name="Chaturvedi A."/>
        </authorList>
    </citation>
    <scope>NUCLEOTIDE SEQUENCE</scope>
    <source>
        <strain evidence="8">CHB12</strain>
    </source>
</reference>
<dbReference type="Pfam" id="PF00400">
    <property type="entry name" value="WD40"/>
    <property type="match status" value="2"/>
</dbReference>
<name>A0A2I1E2R4_9GLOM</name>
<keyword evidence="5" id="KW-0804">Transcription</keyword>
<organism evidence="8 11">
    <name type="scientific">Rhizophagus irregularis</name>
    <dbReference type="NCBI Taxonomy" id="588596"/>
    <lineage>
        <taxon>Eukaryota</taxon>
        <taxon>Fungi</taxon>
        <taxon>Fungi incertae sedis</taxon>
        <taxon>Mucoromycota</taxon>
        <taxon>Glomeromycotina</taxon>
        <taxon>Glomeromycetes</taxon>
        <taxon>Glomerales</taxon>
        <taxon>Glomeraceae</taxon>
        <taxon>Rhizophagus</taxon>
    </lineage>
</organism>
<dbReference type="SUPFAM" id="SSF50978">
    <property type="entry name" value="WD40 repeat-like"/>
    <property type="match status" value="1"/>
</dbReference>
<evidence type="ECO:0000256" key="2">
    <source>
        <dbReference type="ARBA" id="ARBA00022574"/>
    </source>
</evidence>
<dbReference type="SMART" id="SM00320">
    <property type="entry name" value="WD40"/>
    <property type="match status" value="4"/>
</dbReference>
<evidence type="ECO:0000256" key="6">
    <source>
        <dbReference type="PROSITE-ProRule" id="PRU00221"/>
    </source>
</evidence>
<evidence type="ECO:0000313" key="10">
    <source>
        <dbReference type="Proteomes" id="UP000232688"/>
    </source>
</evidence>
<feature type="compositionally biased region" description="Basic residues" evidence="7">
    <location>
        <begin position="376"/>
        <end position="394"/>
    </location>
</feature>
<dbReference type="OrthoDB" id="7318948at2759"/>
<dbReference type="EMBL" id="CAGKOT010000042">
    <property type="protein sequence ID" value="CAB5380415.1"/>
    <property type="molecule type" value="Genomic_DNA"/>
</dbReference>
<comment type="caution">
    <text evidence="8">The sequence shown here is derived from an EMBL/GenBank/DDBJ whole genome shotgun (WGS) entry which is preliminary data.</text>
</comment>
<keyword evidence="2 6" id="KW-0853">WD repeat</keyword>
<proteinExistence type="inferred from homology"/>
<dbReference type="PROSITE" id="PS00678">
    <property type="entry name" value="WD_REPEATS_1"/>
    <property type="match status" value="1"/>
</dbReference>
<evidence type="ECO:0000256" key="3">
    <source>
        <dbReference type="ARBA" id="ARBA00022737"/>
    </source>
</evidence>
<feature type="repeat" description="WD" evidence="6">
    <location>
        <begin position="156"/>
        <end position="189"/>
    </location>
</feature>
<keyword evidence="3" id="KW-0677">Repeat</keyword>
<comment type="similarity">
    <text evidence="1">Belongs to the WD repeat ESC family.</text>
</comment>
<dbReference type="PROSITE" id="PS50294">
    <property type="entry name" value="WD_REPEATS_REGION"/>
    <property type="match status" value="2"/>
</dbReference>
<dbReference type="EMBL" id="LLXH01000247">
    <property type="protein sequence ID" value="PKC70019.1"/>
    <property type="molecule type" value="Genomic_DNA"/>
</dbReference>
<dbReference type="PANTHER" id="PTHR10253">
    <property type="entry name" value="POLYCOMB PROTEIN"/>
    <property type="match status" value="1"/>
</dbReference>
<dbReference type="Proteomes" id="UP000232688">
    <property type="component" value="Unassembled WGS sequence"/>
</dbReference>
<evidence type="ECO:0000256" key="5">
    <source>
        <dbReference type="ARBA" id="ARBA00023163"/>
    </source>
</evidence>
<feature type="compositionally biased region" description="Basic and acidic residues" evidence="7">
    <location>
        <begin position="401"/>
        <end position="410"/>
    </location>
</feature>
<dbReference type="Gene3D" id="2.130.10.10">
    <property type="entry name" value="YVTN repeat-like/Quinoprotein amine dehydrogenase"/>
    <property type="match status" value="1"/>
</dbReference>
<evidence type="ECO:0000256" key="4">
    <source>
        <dbReference type="ARBA" id="ARBA00023015"/>
    </source>
</evidence>
<reference evidence="9 10" key="2">
    <citation type="submission" date="2017-10" db="EMBL/GenBank/DDBJ databases">
        <title>Genome analyses suggest a sexual origin of heterokaryosis in a supposedly ancient asexual fungus.</title>
        <authorList>
            <person name="Corradi N."/>
            <person name="Sedzielewska K."/>
            <person name="Noel J."/>
            <person name="Charron P."/>
            <person name="Farinelli L."/>
            <person name="Marton T."/>
            <person name="Kruger M."/>
            <person name="Pelin A."/>
            <person name="Brachmann A."/>
            <person name="Corradi N."/>
        </authorList>
    </citation>
    <scope>NUCLEOTIDE SEQUENCE [LARGE SCALE GENOMIC DNA]</scope>
    <source>
        <strain evidence="9 10">A1</strain>
    </source>
</reference>
<feature type="repeat" description="WD" evidence="6">
    <location>
        <begin position="110"/>
        <end position="152"/>
    </location>
</feature>
<dbReference type="Proteomes" id="UP000684084">
    <property type="component" value="Unassembled WGS sequence"/>
</dbReference>
<dbReference type="InterPro" id="IPR001680">
    <property type="entry name" value="WD40_rpt"/>
</dbReference>
<feature type="region of interest" description="Disordered" evidence="7">
    <location>
        <begin position="371"/>
        <end position="417"/>
    </location>
</feature>
<evidence type="ECO:0000313" key="9">
    <source>
        <dbReference type="EMBL" id="PKC70019.1"/>
    </source>
</evidence>
<dbReference type="PROSITE" id="PS50082">
    <property type="entry name" value="WD_REPEATS_2"/>
    <property type="match status" value="2"/>
</dbReference>